<evidence type="ECO:0000256" key="3">
    <source>
        <dbReference type="ARBA" id="ARBA00022664"/>
    </source>
</evidence>
<dbReference type="GO" id="GO:0005634">
    <property type="term" value="C:nucleus"/>
    <property type="evidence" value="ECO:0007669"/>
    <property type="project" value="UniProtKB-SubCell"/>
</dbReference>
<dbReference type="Gene3D" id="2.40.50.140">
    <property type="entry name" value="Nucleic acid-binding proteins"/>
    <property type="match status" value="1"/>
</dbReference>
<dbReference type="InterPro" id="IPR012340">
    <property type="entry name" value="NA-bd_OB-fold"/>
</dbReference>
<evidence type="ECO:0000256" key="6">
    <source>
        <dbReference type="ARBA" id="ARBA00022741"/>
    </source>
</evidence>
<dbReference type="SUPFAM" id="SSF56091">
    <property type="entry name" value="DNA ligase/mRNA capping enzyme, catalytic domain"/>
    <property type="match status" value="1"/>
</dbReference>
<feature type="domain" description="mRNA capping enzyme adenylation" evidence="12">
    <location>
        <begin position="278"/>
        <end position="469"/>
    </location>
</feature>
<comment type="catalytic activity">
    <reaction evidence="10">
        <text>a 5'-end diphospho-ribonucleoside in mRNA + GTP + H(+) = a 5'-end (5'-triphosphoguanosine)-ribonucleoside in mRNA + diphosphate</text>
        <dbReference type="Rhea" id="RHEA:67012"/>
        <dbReference type="Rhea" id="RHEA-COMP:17165"/>
        <dbReference type="Rhea" id="RHEA-COMP:17166"/>
        <dbReference type="ChEBI" id="CHEBI:15378"/>
        <dbReference type="ChEBI" id="CHEBI:33019"/>
        <dbReference type="ChEBI" id="CHEBI:37565"/>
        <dbReference type="ChEBI" id="CHEBI:167616"/>
        <dbReference type="ChEBI" id="CHEBI:167617"/>
        <dbReference type="EC" id="2.7.7.50"/>
    </reaction>
    <physiologicalReaction direction="left-to-right" evidence="10">
        <dbReference type="Rhea" id="RHEA:67013"/>
    </physiologicalReaction>
</comment>
<evidence type="ECO:0000256" key="8">
    <source>
        <dbReference type="ARBA" id="ARBA00023134"/>
    </source>
</evidence>
<sequence>MDSNGSGQSKKYEEIADRVAGPAHVEPADSEGRQWRTKRKFPGEGQVHISPSFMNDRRFKFGNSGSYDGNVLPPGLVRLPCIWSSHRLYNSFKSSLGFTISLPSETRREIYSCPLHTWSNRTGYMIAHFLKRYKSISVTEAINIFAGARPPGIYKQDYIDSLYTFYHEEKPESIVCPQTPEWKRSSDPDFYSEAVQDHNNGATPLLENCKRDLEMTNDDLLGDVVSFDQLQAMRQICYQLLKLGLPARGNPQFPGSHPVSLNSLTAITHFLCKMDSNRQITALKTANYYATWKADGTRYMMLITRDGCYLIDRNFYFRRVDMRFPCKHTNKGVPDQIHHYTLLDGEMVIDTDSNTRKQERRYLIYDVMAINQVSVVELPFHERWRILVKEVIEPRNLERESLSKSVNPYYRYDLEPFSVRRKDFWLLSTVDKLLKQFIPRLSHEADGLIFQGWDDPYVPRTHEGLLKWKYLHISVDFLFELGVQNQQLLFLNERGRKKLMERNRIVFNDVSDLSSYVGKIIECSWDSERQLWVFMRIRADKSTPNEFNTYKKVMRSIRDNINEEVLFKEIDEIIHLPMYADRIQNDIKAHQHRVSAQRSDLAFRFS</sequence>
<evidence type="ECO:0000256" key="7">
    <source>
        <dbReference type="ARBA" id="ARBA00023042"/>
    </source>
</evidence>
<keyword evidence="15" id="KW-1185">Reference proteome</keyword>
<keyword evidence="3" id="KW-0507">mRNA processing</keyword>
<dbReference type="GO" id="GO:0005524">
    <property type="term" value="F:ATP binding"/>
    <property type="evidence" value="ECO:0007669"/>
    <property type="project" value="InterPro"/>
</dbReference>
<dbReference type="GO" id="GO:0004484">
    <property type="term" value="F:mRNA guanylyltransferase activity"/>
    <property type="evidence" value="ECO:0007669"/>
    <property type="project" value="UniProtKB-EC"/>
</dbReference>
<proteinExistence type="predicted"/>
<evidence type="ECO:0000256" key="9">
    <source>
        <dbReference type="ARBA" id="ARBA00023242"/>
    </source>
</evidence>
<dbReference type="InterPro" id="IPR013846">
    <property type="entry name" value="mRNA_cap_enzyme_C"/>
</dbReference>
<keyword evidence="6" id="KW-0547">Nucleotide-binding</keyword>
<dbReference type="AlphaFoldDB" id="A0A6A6MM99"/>
<dbReference type="Gene3D" id="3.30.470.30">
    <property type="entry name" value="DNA ligase/mRNA capping enzyme"/>
    <property type="match status" value="1"/>
</dbReference>
<evidence type="ECO:0000313" key="14">
    <source>
        <dbReference type="EMBL" id="KAF2314892.1"/>
    </source>
</evidence>
<evidence type="ECO:0000256" key="1">
    <source>
        <dbReference type="ARBA" id="ARBA00004123"/>
    </source>
</evidence>
<evidence type="ECO:0000256" key="2">
    <source>
        <dbReference type="ARBA" id="ARBA00012475"/>
    </source>
</evidence>
<comment type="subcellular location">
    <subcellularLocation>
        <location evidence="1">Nucleus</location>
    </subcellularLocation>
</comment>
<evidence type="ECO:0000256" key="4">
    <source>
        <dbReference type="ARBA" id="ARBA00022679"/>
    </source>
</evidence>
<organism evidence="14 15">
    <name type="scientific">Hevea brasiliensis</name>
    <name type="common">Para rubber tree</name>
    <name type="synonym">Siphonia brasiliensis</name>
    <dbReference type="NCBI Taxonomy" id="3981"/>
    <lineage>
        <taxon>Eukaryota</taxon>
        <taxon>Viridiplantae</taxon>
        <taxon>Streptophyta</taxon>
        <taxon>Embryophyta</taxon>
        <taxon>Tracheophyta</taxon>
        <taxon>Spermatophyta</taxon>
        <taxon>Magnoliopsida</taxon>
        <taxon>eudicotyledons</taxon>
        <taxon>Gunneridae</taxon>
        <taxon>Pentapetalae</taxon>
        <taxon>rosids</taxon>
        <taxon>fabids</taxon>
        <taxon>Malpighiales</taxon>
        <taxon>Euphorbiaceae</taxon>
        <taxon>Crotonoideae</taxon>
        <taxon>Micrandreae</taxon>
        <taxon>Hevea</taxon>
    </lineage>
</organism>
<evidence type="ECO:0000259" key="12">
    <source>
        <dbReference type="Pfam" id="PF01331"/>
    </source>
</evidence>
<evidence type="ECO:0000256" key="10">
    <source>
        <dbReference type="ARBA" id="ARBA00044624"/>
    </source>
</evidence>
<dbReference type="InterPro" id="IPR051029">
    <property type="entry name" value="mRNA_Capping_Enz/RNA_Phosphat"/>
</dbReference>
<dbReference type="Pfam" id="PF01331">
    <property type="entry name" value="mRNA_cap_enzyme"/>
    <property type="match status" value="1"/>
</dbReference>
<feature type="domain" description="mRNA capping enzyme C-terminal" evidence="13">
    <location>
        <begin position="508"/>
        <end position="566"/>
    </location>
</feature>
<dbReference type="GO" id="GO:0005525">
    <property type="term" value="F:GTP binding"/>
    <property type="evidence" value="ECO:0007669"/>
    <property type="project" value="UniProtKB-KW"/>
</dbReference>
<dbReference type="FunFam" id="3.30.470.30:FF:000005">
    <property type="entry name" value="mRNA capping enzyme, putative"/>
    <property type="match status" value="1"/>
</dbReference>
<gene>
    <name evidence="14" type="ORF">GH714_037089</name>
</gene>
<dbReference type="PANTHER" id="PTHR10367:SF17">
    <property type="entry name" value="MRNA-CAPPING ENZYME"/>
    <property type="match status" value="1"/>
</dbReference>
<dbReference type="SUPFAM" id="SSF50249">
    <property type="entry name" value="Nucleic acid-binding proteins"/>
    <property type="match status" value="1"/>
</dbReference>
<dbReference type="EMBL" id="JAAGAX010000005">
    <property type="protein sequence ID" value="KAF2314892.1"/>
    <property type="molecule type" value="Genomic_DNA"/>
</dbReference>
<dbReference type="Pfam" id="PF03919">
    <property type="entry name" value="mRNA_cap_C"/>
    <property type="match status" value="1"/>
</dbReference>
<dbReference type="PANTHER" id="PTHR10367">
    <property type="entry name" value="MRNA-CAPPING ENZYME"/>
    <property type="match status" value="1"/>
</dbReference>
<dbReference type="InterPro" id="IPR029021">
    <property type="entry name" value="Prot-tyrosine_phosphatase-like"/>
</dbReference>
<reference evidence="14 15" key="1">
    <citation type="journal article" date="2020" name="Mol. Plant">
        <title>The Chromosome-Based Rubber Tree Genome Provides New Insights into Spurge Genome Evolution and Rubber Biosynthesis.</title>
        <authorList>
            <person name="Liu J."/>
            <person name="Shi C."/>
            <person name="Shi C.C."/>
            <person name="Li W."/>
            <person name="Zhang Q.J."/>
            <person name="Zhang Y."/>
            <person name="Li K."/>
            <person name="Lu H.F."/>
            <person name="Shi C."/>
            <person name="Zhu S.T."/>
            <person name="Xiao Z.Y."/>
            <person name="Nan H."/>
            <person name="Yue Y."/>
            <person name="Zhu X.G."/>
            <person name="Wu Y."/>
            <person name="Hong X.N."/>
            <person name="Fan G.Y."/>
            <person name="Tong Y."/>
            <person name="Zhang D."/>
            <person name="Mao C.L."/>
            <person name="Liu Y.L."/>
            <person name="Hao S.J."/>
            <person name="Liu W.Q."/>
            <person name="Lv M.Q."/>
            <person name="Zhang H.B."/>
            <person name="Liu Y."/>
            <person name="Hu-Tang G.R."/>
            <person name="Wang J.P."/>
            <person name="Wang J.H."/>
            <person name="Sun Y.H."/>
            <person name="Ni S.B."/>
            <person name="Chen W.B."/>
            <person name="Zhang X.C."/>
            <person name="Jiao Y.N."/>
            <person name="Eichler E.E."/>
            <person name="Li G.H."/>
            <person name="Liu X."/>
            <person name="Gao L.Z."/>
        </authorList>
    </citation>
    <scope>NUCLEOTIDE SEQUENCE [LARGE SCALE GENOMIC DNA]</scope>
    <source>
        <strain evidence="15">cv. GT1</strain>
        <tissue evidence="14">Leaf</tissue>
    </source>
</reference>
<evidence type="ECO:0000313" key="15">
    <source>
        <dbReference type="Proteomes" id="UP000467840"/>
    </source>
</evidence>
<accession>A0A6A6MM99</accession>
<protein>
    <recommendedName>
        <fullName evidence="2">mRNA guanylyltransferase</fullName>
        <ecNumber evidence="2">2.7.7.50</ecNumber>
    </recommendedName>
</protein>
<dbReference type="GO" id="GO:0006370">
    <property type="term" value="P:7-methylguanosine mRNA capping"/>
    <property type="evidence" value="ECO:0007669"/>
    <property type="project" value="UniProtKB-KW"/>
</dbReference>
<dbReference type="EC" id="2.7.7.50" evidence="2"/>
<keyword evidence="5" id="KW-0548">Nucleotidyltransferase</keyword>
<comment type="caution">
    <text evidence="14">The sequence shown here is derived from an EMBL/GenBank/DDBJ whole genome shotgun (WGS) entry which is preliminary data.</text>
</comment>
<name>A0A6A6MM99_HEVBR</name>
<evidence type="ECO:0000256" key="5">
    <source>
        <dbReference type="ARBA" id="ARBA00022695"/>
    </source>
</evidence>
<dbReference type="InterPro" id="IPR001339">
    <property type="entry name" value="mRNA_cap_enzyme_adenylation"/>
</dbReference>
<evidence type="ECO:0000259" key="13">
    <source>
        <dbReference type="Pfam" id="PF03919"/>
    </source>
</evidence>
<keyword evidence="9" id="KW-0539">Nucleus</keyword>
<dbReference type="Gene3D" id="3.90.190.10">
    <property type="entry name" value="Protein tyrosine phosphatase superfamily"/>
    <property type="match status" value="1"/>
</dbReference>
<dbReference type="SUPFAM" id="SSF52799">
    <property type="entry name" value="(Phosphotyrosine protein) phosphatases II"/>
    <property type="match status" value="1"/>
</dbReference>
<dbReference type="Proteomes" id="UP000467840">
    <property type="component" value="Chromosome 15"/>
</dbReference>
<feature type="region of interest" description="Disordered" evidence="11">
    <location>
        <begin position="1"/>
        <end position="34"/>
    </location>
</feature>
<evidence type="ECO:0000256" key="11">
    <source>
        <dbReference type="SAM" id="MobiDB-lite"/>
    </source>
</evidence>
<keyword evidence="4" id="KW-0808">Transferase</keyword>
<keyword evidence="8" id="KW-0342">GTP-binding</keyword>
<keyword evidence="7" id="KW-0506">mRNA capping</keyword>
<dbReference type="CDD" id="cd07895">
    <property type="entry name" value="Adenylation_mRNA_capping"/>
    <property type="match status" value="1"/>
</dbReference>